<dbReference type="Proteomes" id="UP000009311">
    <property type="component" value="Unassembled WGS sequence"/>
</dbReference>
<dbReference type="SUPFAM" id="SSF51126">
    <property type="entry name" value="Pectin lyase-like"/>
    <property type="match status" value="1"/>
</dbReference>
<accession>I7JXA8</accession>
<dbReference type="OrthoDB" id="2268444at2"/>
<evidence type="ECO:0000313" key="2">
    <source>
        <dbReference type="Proteomes" id="UP000009311"/>
    </source>
</evidence>
<evidence type="ECO:0000313" key="1">
    <source>
        <dbReference type="EMBL" id="CCI84440.1"/>
    </source>
</evidence>
<dbReference type="RefSeq" id="WP_009558989.1">
    <property type="nucleotide sequence ID" value="NZ_AYZN01000013.1"/>
</dbReference>
<name>I7JXA8_9LACO</name>
<dbReference type="eggNOG" id="ENOG50309IS">
    <property type="taxonomic scope" value="Bacteria"/>
</dbReference>
<dbReference type="STRING" id="1423790.BN53_09535"/>
<dbReference type="InterPro" id="IPR011050">
    <property type="entry name" value="Pectin_lyase_fold/virulence"/>
</dbReference>
<gene>
    <name evidence="1" type="ORF">BN53_09535</name>
</gene>
<proteinExistence type="predicted"/>
<dbReference type="PATRIC" id="fig|1423790.3.peg.763"/>
<dbReference type="AlphaFoldDB" id="I7JXA8"/>
<keyword evidence="2" id="KW-1185">Reference proteome</keyword>
<dbReference type="EMBL" id="CAKD01000002">
    <property type="protein sequence ID" value="CCI84440.1"/>
    <property type="molecule type" value="Genomic_DNA"/>
</dbReference>
<organism evidence="1 2">
    <name type="scientific">Lactobacillus pasteurii DSM 23907 = CRBIP 24.76</name>
    <dbReference type="NCBI Taxonomy" id="1423790"/>
    <lineage>
        <taxon>Bacteria</taxon>
        <taxon>Bacillati</taxon>
        <taxon>Bacillota</taxon>
        <taxon>Bacilli</taxon>
        <taxon>Lactobacillales</taxon>
        <taxon>Lactobacillaceae</taxon>
        <taxon>Lactobacillus</taxon>
    </lineage>
</organism>
<reference evidence="1 2" key="1">
    <citation type="submission" date="2012-06" db="EMBL/GenBank/DDBJ databases">
        <title>Draft Genome Sequence of Lactobacillus pasteurii CRBIP 24.76T.</title>
        <authorList>
            <person name="Cousin S."/>
            <person name="Bouchier C."/>
            <person name="Loux V."/>
            <person name="Ma L."/>
            <person name="Creno S."/>
            <person name="Bizet C."/>
            <person name="Clermont D."/>
        </authorList>
    </citation>
    <scope>NUCLEOTIDE SEQUENCE [LARGE SCALE GENOMIC DNA]</scope>
    <source>
        <strain evidence="2">CRBIP 24.76T</strain>
    </source>
</reference>
<comment type="caution">
    <text evidence="1">The sequence shown here is derived from an EMBL/GenBank/DDBJ whole genome shotgun (WGS) entry which is preliminary data.</text>
</comment>
<protein>
    <submittedName>
        <fullName evidence="1">Uncharacterized protein</fullName>
    </submittedName>
</protein>
<sequence length="371" mass="40629">MPRIIKVGSSGGCISLNQAIKDLQADDVIFLQPGFYELPQGVNLADITIKGTGAVPEDTTILGYIGIAEGSRFVTLENLCINTLTDNNSLYVPYDMDGYLSLRNCIVKAAATETAAIALNGKITLELYSTKIINGSVSIFADTDFRLEMNDSLIDYQSDDFCALAIEGRGTAIINNSEVRGSTNTFSSANIEFNINNSRLDSLALNGQTWLNLLNTEISSTEDTCMIISDRCWANIVGCQIKGGLSLENLTRVIMQNTIVDRLLALDQAKLTAFSCSILSHTDLQDHAWIDATRVNFSGNQSFEYYLALNKHSRLTGQDLILNANEAKIAVFDEANFRANVAASDQPDLEITSNREPNVKIFGVSWSFKKD</sequence>